<keyword evidence="3" id="KW-1185">Reference proteome</keyword>
<accession>A0A2N5M7C7</accession>
<gene>
    <name evidence="2" type="ORF">CUU66_08510</name>
</gene>
<dbReference type="Pfam" id="PF11181">
    <property type="entry name" value="YflT"/>
    <property type="match status" value="1"/>
</dbReference>
<evidence type="ECO:0000313" key="2">
    <source>
        <dbReference type="EMBL" id="PLT30256.1"/>
    </source>
</evidence>
<reference evidence="2 3" key="1">
    <citation type="submission" date="2017-11" db="EMBL/GenBank/DDBJ databases">
        <title>Comparitive Functional Genomics of Dry Heat Resistant strains isolated from the Viking Spacecraft.</title>
        <authorList>
            <person name="Seuylemezian A."/>
            <person name="Cooper K."/>
            <person name="Vaishampayan P."/>
        </authorList>
    </citation>
    <scope>NUCLEOTIDE SEQUENCE [LARGE SCALE GENOMIC DNA]</scope>
    <source>
        <strain evidence="2 3">V1-29</strain>
    </source>
</reference>
<dbReference type="AlphaFoldDB" id="A0A2N5M7C7"/>
<evidence type="ECO:0000313" key="3">
    <source>
        <dbReference type="Proteomes" id="UP000234748"/>
    </source>
</evidence>
<comment type="caution">
    <text evidence="2">The sequence shown here is derived from an EMBL/GenBank/DDBJ whole genome shotgun (WGS) entry which is preliminary data.</text>
</comment>
<organism evidence="2 3">
    <name type="scientific">Peribacillus deserti</name>
    <dbReference type="NCBI Taxonomy" id="673318"/>
    <lineage>
        <taxon>Bacteria</taxon>
        <taxon>Bacillati</taxon>
        <taxon>Bacillota</taxon>
        <taxon>Bacilli</taxon>
        <taxon>Bacillales</taxon>
        <taxon>Bacillaceae</taxon>
        <taxon>Peribacillus</taxon>
    </lineage>
</organism>
<sequence>MYQVHVIENGVQAKEQIDSLSGTGFGEENIYLFAHDKDRSEHLTENTNTQEIGMKEQGFLSSVKNVFNSRGDELRSKMQSLGLTKEEADQYEKELDKGKVVLVASDEAK</sequence>
<feature type="domain" description="General stress protein 17M-like" evidence="1">
    <location>
        <begin position="4"/>
        <end position="98"/>
    </location>
</feature>
<protein>
    <submittedName>
        <fullName evidence="2">General stress protein</fullName>
    </submittedName>
</protein>
<dbReference type="Proteomes" id="UP000234748">
    <property type="component" value="Unassembled WGS sequence"/>
</dbReference>
<proteinExistence type="predicted"/>
<dbReference type="EMBL" id="PGUY01000025">
    <property type="protein sequence ID" value="PLT30256.1"/>
    <property type="molecule type" value="Genomic_DNA"/>
</dbReference>
<dbReference type="InterPro" id="IPR025889">
    <property type="entry name" value="GSP17M-like_dom"/>
</dbReference>
<name>A0A2N5M7C7_9BACI</name>
<dbReference type="RefSeq" id="WP_101641257.1">
    <property type="nucleotide sequence ID" value="NZ_PGUY01000025.1"/>
</dbReference>
<evidence type="ECO:0000259" key="1">
    <source>
        <dbReference type="Pfam" id="PF11181"/>
    </source>
</evidence>
<dbReference type="OrthoDB" id="2353304at2"/>